<dbReference type="Proteomes" id="UP000324800">
    <property type="component" value="Unassembled WGS sequence"/>
</dbReference>
<dbReference type="SUPFAM" id="SSF52799">
    <property type="entry name" value="(Phosphotyrosine protein) phosphatases II"/>
    <property type="match status" value="1"/>
</dbReference>
<gene>
    <name evidence="6" type="ORF">EZS28_050076</name>
</gene>
<dbReference type="InterPro" id="IPR000340">
    <property type="entry name" value="Dual-sp_phosphatase_cat-dom"/>
</dbReference>
<dbReference type="Pfam" id="PF00782">
    <property type="entry name" value="DSPc"/>
    <property type="match status" value="1"/>
</dbReference>
<keyword evidence="4" id="KW-0904">Protein phosphatase</keyword>
<evidence type="ECO:0000313" key="6">
    <source>
        <dbReference type="EMBL" id="KAA6354397.1"/>
    </source>
</evidence>
<dbReference type="PANTHER" id="PTHR10159">
    <property type="entry name" value="DUAL SPECIFICITY PROTEIN PHOSPHATASE"/>
    <property type="match status" value="1"/>
</dbReference>
<dbReference type="AlphaFoldDB" id="A0A5J4T822"/>
<dbReference type="EMBL" id="SNRW01036400">
    <property type="protein sequence ID" value="KAA6354397.1"/>
    <property type="molecule type" value="Genomic_DNA"/>
</dbReference>
<reference evidence="6 7" key="1">
    <citation type="submission" date="2019-03" db="EMBL/GenBank/DDBJ databases">
        <title>Single cell metagenomics reveals metabolic interactions within the superorganism composed of flagellate Streblomastix strix and complex community of Bacteroidetes bacteria on its surface.</title>
        <authorList>
            <person name="Treitli S.C."/>
            <person name="Kolisko M."/>
            <person name="Husnik F."/>
            <person name="Keeling P."/>
            <person name="Hampl V."/>
        </authorList>
    </citation>
    <scope>NUCLEOTIDE SEQUENCE [LARGE SCALE GENOMIC DNA]</scope>
    <source>
        <strain evidence="6">ST1C</strain>
    </source>
</reference>
<dbReference type="Gene3D" id="3.90.190.10">
    <property type="entry name" value="Protein tyrosine phosphatase superfamily"/>
    <property type="match status" value="1"/>
</dbReference>
<protein>
    <recommendedName>
        <fullName evidence="2">protein-tyrosine-phosphatase</fullName>
        <ecNumber evidence="2">3.1.3.48</ecNumber>
    </recommendedName>
</protein>
<dbReference type="EC" id="3.1.3.48" evidence="2"/>
<dbReference type="CDD" id="cd14498">
    <property type="entry name" value="DSP"/>
    <property type="match status" value="1"/>
</dbReference>
<evidence type="ECO:0000256" key="2">
    <source>
        <dbReference type="ARBA" id="ARBA00013064"/>
    </source>
</evidence>
<dbReference type="OrthoDB" id="253091at2759"/>
<keyword evidence="3" id="KW-0378">Hydrolase</keyword>
<evidence type="ECO:0000256" key="4">
    <source>
        <dbReference type="ARBA" id="ARBA00022912"/>
    </source>
</evidence>
<comment type="similarity">
    <text evidence="1">Belongs to the protein-tyrosine phosphatase family. Non-receptor class dual specificity subfamily.</text>
</comment>
<organism evidence="6 7">
    <name type="scientific">Streblomastix strix</name>
    <dbReference type="NCBI Taxonomy" id="222440"/>
    <lineage>
        <taxon>Eukaryota</taxon>
        <taxon>Metamonada</taxon>
        <taxon>Preaxostyla</taxon>
        <taxon>Oxymonadida</taxon>
        <taxon>Streblomastigidae</taxon>
        <taxon>Streblomastix</taxon>
    </lineage>
</organism>
<feature type="domain" description="Dual specificity phosphatase catalytic" evidence="5">
    <location>
        <begin position="1"/>
        <end position="47"/>
    </location>
</feature>
<proteinExistence type="inferred from homology"/>
<sequence length="137" mass="16083">SRSATIIIGYLMDKFHLTVAEAFEITHHQRPAIFPNHGFMKQLFLKEFQLIDQFGEEDQELSKFPRNVNNLQMAAQIGLGKRLRPLIRIQDFSKLPNSSKKQIIKLQLYSFSFKTAEEEWEQRKQGKDEEEKKTQDG</sequence>
<accession>A0A5J4T822</accession>
<dbReference type="GO" id="GO:0004725">
    <property type="term" value="F:protein tyrosine phosphatase activity"/>
    <property type="evidence" value="ECO:0007669"/>
    <property type="project" value="UniProtKB-EC"/>
</dbReference>
<dbReference type="PANTHER" id="PTHR10159:SF519">
    <property type="entry name" value="DUAL SPECIFICITY PROTEIN PHOSPHATASE MPK3"/>
    <property type="match status" value="1"/>
</dbReference>
<evidence type="ECO:0000259" key="5">
    <source>
        <dbReference type="Pfam" id="PF00782"/>
    </source>
</evidence>
<evidence type="ECO:0000313" key="7">
    <source>
        <dbReference type="Proteomes" id="UP000324800"/>
    </source>
</evidence>
<comment type="caution">
    <text evidence="6">The sequence shown here is derived from an EMBL/GenBank/DDBJ whole genome shotgun (WGS) entry which is preliminary data.</text>
</comment>
<evidence type="ECO:0000256" key="1">
    <source>
        <dbReference type="ARBA" id="ARBA00008601"/>
    </source>
</evidence>
<name>A0A5J4T822_9EUKA</name>
<dbReference type="InterPro" id="IPR029021">
    <property type="entry name" value="Prot-tyrosine_phosphatase-like"/>
</dbReference>
<evidence type="ECO:0000256" key="3">
    <source>
        <dbReference type="ARBA" id="ARBA00022801"/>
    </source>
</evidence>
<dbReference type="GO" id="GO:0005737">
    <property type="term" value="C:cytoplasm"/>
    <property type="evidence" value="ECO:0007669"/>
    <property type="project" value="TreeGrafter"/>
</dbReference>
<dbReference type="GO" id="GO:0043409">
    <property type="term" value="P:negative regulation of MAPK cascade"/>
    <property type="evidence" value="ECO:0007669"/>
    <property type="project" value="TreeGrafter"/>
</dbReference>
<feature type="non-terminal residue" evidence="6">
    <location>
        <position position="1"/>
    </location>
</feature>